<reference evidence="1 2" key="1">
    <citation type="submission" date="2016-10" db="EMBL/GenBank/DDBJ databases">
        <title>Description of Gloeomargarita lithophora gen. nov., sp. nov., a thylakoid-bearing basal-branching cyanobacterium with intracellular carbonates, and proposal for Gloeomargaritales ord. nov.</title>
        <authorList>
            <person name="Moreira D."/>
            <person name="Tavera R."/>
            <person name="Benzerara K."/>
            <person name="Skouri-Panet F."/>
            <person name="Couradeau E."/>
            <person name="Gerard E."/>
            <person name="Loussert C."/>
            <person name="Novelo E."/>
            <person name="Zivanovic Y."/>
            <person name="Lopez-Garcia P."/>
        </authorList>
    </citation>
    <scope>NUCLEOTIDE SEQUENCE [LARGE SCALE GENOMIC DNA]</scope>
    <source>
        <strain evidence="1 2">D10</strain>
    </source>
</reference>
<dbReference type="OrthoDB" id="1093513at2"/>
<proteinExistence type="predicted"/>
<organism evidence="1 2">
    <name type="scientific">Gloeomargarita lithophora Alchichica-D10</name>
    <dbReference type="NCBI Taxonomy" id="1188229"/>
    <lineage>
        <taxon>Bacteria</taxon>
        <taxon>Bacillati</taxon>
        <taxon>Cyanobacteriota</taxon>
        <taxon>Cyanophyceae</taxon>
        <taxon>Gloeomargaritales</taxon>
        <taxon>Gloeomargaritaceae</taxon>
        <taxon>Gloeomargarita</taxon>
    </lineage>
</organism>
<evidence type="ECO:0008006" key="3">
    <source>
        <dbReference type="Google" id="ProtNLM"/>
    </source>
</evidence>
<dbReference type="InterPro" id="IPR014858">
    <property type="entry name" value="BrxB"/>
</dbReference>
<dbReference type="Pfam" id="PF08747">
    <property type="entry name" value="BrxB"/>
    <property type="match status" value="1"/>
</dbReference>
<dbReference type="EMBL" id="CP017675">
    <property type="protein sequence ID" value="APB32609.1"/>
    <property type="molecule type" value="Genomic_DNA"/>
</dbReference>
<evidence type="ECO:0000313" key="1">
    <source>
        <dbReference type="EMBL" id="APB32609.1"/>
    </source>
</evidence>
<protein>
    <recommendedName>
        <fullName evidence="3">DUF1788 domain-containing protein</fullName>
    </recommendedName>
</protein>
<accession>A0A1J0A9N3</accession>
<sequence>MRISAYEDLPFAIFQYLPNQEWELRKELDLLMTRLKEFGKQVYILPLSQLLQVALDKIQQKDKYEGLEALIVLEQQRGYLEAQRQMITYLSEPIWAPLWNVLAEVLLPLDPCGTITFLTGASALAPGLFQVSTLLNKMHNRTKVPTILFYPGSIEGTTGLRFMDLADRNALGNYRVKIYS</sequence>
<evidence type="ECO:0000313" key="2">
    <source>
        <dbReference type="Proteomes" id="UP000180235"/>
    </source>
</evidence>
<dbReference type="Proteomes" id="UP000180235">
    <property type="component" value="Chromosome"/>
</dbReference>
<dbReference type="AlphaFoldDB" id="A0A1J0A9N3"/>
<dbReference type="STRING" id="1188229.GlitD10_0302"/>
<gene>
    <name evidence="1" type="ORF">GlitD10_0302</name>
</gene>
<dbReference type="KEGG" id="glt:GlitD10_0302"/>
<keyword evidence="2" id="KW-1185">Reference proteome</keyword>
<name>A0A1J0A9N3_9CYAN</name>